<keyword evidence="4" id="KW-1185">Reference proteome</keyword>
<gene>
    <name evidence="5" type="primary">LOC116286784</name>
</gene>
<dbReference type="SMART" id="SM00330">
    <property type="entry name" value="PIPKc"/>
    <property type="match status" value="1"/>
</dbReference>
<feature type="compositionally biased region" description="Basic and acidic residues" evidence="2">
    <location>
        <begin position="184"/>
        <end position="201"/>
    </location>
</feature>
<keyword evidence="1" id="KW-0418">Kinase</keyword>
<feature type="compositionally biased region" description="Basic and acidic residues" evidence="2">
    <location>
        <begin position="261"/>
        <end position="270"/>
    </location>
</feature>
<protein>
    <submittedName>
        <fullName evidence="5">Phosphatidylinositol 4-phosphate 5-kinase type-1 gamma-like</fullName>
    </submittedName>
</protein>
<feature type="domain" description="PIPK" evidence="3">
    <location>
        <begin position="1"/>
        <end position="158"/>
    </location>
</feature>
<dbReference type="AlphaFoldDB" id="A0A6P8H1E5"/>
<sequence length="270" mass="30373">MDYSLLLAIHNLDEAQRERHQDGTLTPSGHMAADRQTTSLDLDNITIEHKENDQLEAPDTAALQRSKSLKGREGFNTVWEAITVKETGERPFGGIPARNAKGERLLLFIGIIDILQSYRLKKKLEHGWKSIVHDGDTVSVHRPSFYSKRFLDFMSTKVFKKLQGKEKTSPRKRSLGGGLGRARSMTEADRSRNDSRRERTLTEQSAEDIVSTSKGNTEQHKGSPDSGIPASPRNDSNKHSTVKRQVSFQLPDDEDPLQDFLIEKENAHGD</sequence>
<reference evidence="5" key="1">
    <citation type="submission" date="2025-08" db="UniProtKB">
        <authorList>
            <consortium name="RefSeq"/>
        </authorList>
    </citation>
    <scope>IDENTIFICATION</scope>
</reference>
<dbReference type="Gene3D" id="3.30.810.10">
    <property type="entry name" value="2-Layer Sandwich"/>
    <property type="match status" value="1"/>
</dbReference>
<dbReference type="PANTHER" id="PTHR23086:SF101">
    <property type="entry name" value="LP03320P-RELATED"/>
    <property type="match status" value="1"/>
</dbReference>
<dbReference type="InParanoid" id="A0A6P8H1E5"/>
<dbReference type="InterPro" id="IPR023610">
    <property type="entry name" value="PInositol-4/5-P-5/4-kinase"/>
</dbReference>
<organism evidence="4 5">
    <name type="scientific">Actinia tenebrosa</name>
    <name type="common">Australian red waratah sea anemone</name>
    <dbReference type="NCBI Taxonomy" id="6105"/>
    <lineage>
        <taxon>Eukaryota</taxon>
        <taxon>Metazoa</taxon>
        <taxon>Cnidaria</taxon>
        <taxon>Anthozoa</taxon>
        <taxon>Hexacorallia</taxon>
        <taxon>Actiniaria</taxon>
        <taxon>Actiniidae</taxon>
        <taxon>Actinia</taxon>
    </lineage>
</organism>
<accession>A0A6P8H1E5</accession>
<dbReference type="GO" id="GO:0016308">
    <property type="term" value="F:1-phosphatidylinositol-4-phosphate 5-kinase activity"/>
    <property type="evidence" value="ECO:0007669"/>
    <property type="project" value="TreeGrafter"/>
</dbReference>
<keyword evidence="1" id="KW-0547">Nucleotide-binding</keyword>
<dbReference type="GO" id="GO:0005524">
    <property type="term" value="F:ATP binding"/>
    <property type="evidence" value="ECO:0007669"/>
    <property type="project" value="UniProtKB-UniRule"/>
</dbReference>
<dbReference type="PROSITE" id="PS51455">
    <property type="entry name" value="PIPK"/>
    <property type="match status" value="1"/>
</dbReference>
<dbReference type="SUPFAM" id="SSF56104">
    <property type="entry name" value="SAICAR synthase-like"/>
    <property type="match status" value="1"/>
</dbReference>
<dbReference type="Proteomes" id="UP000515163">
    <property type="component" value="Unplaced"/>
</dbReference>
<evidence type="ECO:0000256" key="2">
    <source>
        <dbReference type="SAM" id="MobiDB-lite"/>
    </source>
</evidence>
<dbReference type="GO" id="GO:0046854">
    <property type="term" value="P:phosphatidylinositol phosphate biosynthetic process"/>
    <property type="evidence" value="ECO:0007669"/>
    <property type="project" value="TreeGrafter"/>
</dbReference>
<proteinExistence type="predicted"/>
<dbReference type="Pfam" id="PF01504">
    <property type="entry name" value="PIP5K"/>
    <property type="match status" value="1"/>
</dbReference>
<dbReference type="KEGG" id="aten:116286784"/>
<keyword evidence="1" id="KW-0808">Transferase</keyword>
<evidence type="ECO:0000256" key="1">
    <source>
        <dbReference type="PROSITE-ProRule" id="PRU00781"/>
    </source>
</evidence>
<dbReference type="PANTHER" id="PTHR23086">
    <property type="entry name" value="PHOSPHATIDYLINOSITOL-4-PHOSPHATE 5-KINASE"/>
    <property type="match status" value="1"/>
</dbReference>
<dbReference type="OrthoDB" id="70770at2759"/>
<feature type="region of interest" description="Disordered" evidence="2">
    <location>
        <begin position="162"/>
        <end position="270"/>
    </location>
</feature>
<dbReference type="RefSeq" id="XP_031549221.1">
    <property type="nucleotide sequence ID" value="XM_031693361.1"/>
</dbReference>
<keyword evidence="1" id="KW-0067">ATP-binding</keyword>
<evidence type="ECO:0000259" key="3">
    <source>
        <dbReference type="PROSITE" id="PS51455"/>
    </source>
</evidence>
<evidence type="ECO:0000313" key="5">
    <source>
        <dbReference type="RefSeq" id="XP_031549221.1"/>
    </source>
</evidence>
<dbReference type="InterPro" id="IPR027483">
    <property type="entry name" value="PInositol-4-P-4/5-kinase_C_sf"/>
</dbReference>
<name>A0A6P8H1E5_ACTTE</name>
<dbReference type="InterPro" id="IPR002498">
    <property type="entry name" value="PInositol-4-P-4/5-kinase_core"/>
</dbReference>
<dbReference type="GO" id="GO:0005886">
    <property type="term" value="C:plasma membrane"/>
    <property type="evidence" value="ECO:0007669"/>
    <property type="project" value="TreeGrafter"/>
</dbReference>
<dbReference type="GeneID" id="116286784"/>
<evidence type="ECO:0000313" key="4">
    <source>
        <dbReference type="Proteomes" id="UP000515163"/>
    </source>
</evidence>